<dbReference type="Pfam" id="PF07977">
    <property type="entry name" value="FabA"/>
    <property type="match status" value="1"/>
</dbReference>
<dbReference type="EMBL" id="JAQOUE010000001">
    <property type="protein sequence ID" value="MDT7041821.1"/>
    <property type="molecule type" value="Genomic_DNA"/>
</dbReference>
<evidence type="ECO:0000256" key="7">
    <source>
        <dbReference type="ARBA" id="ARBA00025049"/>
    </source>
</evidence>
<sequence>MSEILLDNIDIQAILPHRYPFLLVDRVTELDMNEKAIGLKNVTINEPFFQGHFPGRPIFPGVLILEALAQLGGILAIRSAPGEAPPVVYLTGIDKAKFRKPVLPGDQLRLQVTVIKRRPPFWKMEGKAFVGDDLVCEAESTAMVTTRTEP</sequence>
<evidence type="ECO:0000313" key="10">
    <source>
        <dbReference type="Proteomes" id="UP001250932"/>
    </source>
</evidence>
<keyword evidence="4 8" id="KW-0441">Lipid A biosynthesis</keyword>
<dbReference type="GO" id="GO:0019171">
    <property type="term" value="F:(3R)-hydroxyacyl-[acyl-carrier-protein] dehydratase activity"/>
    <property type="evidence" value="ECO:0007669"/>
    <property type="project" value="UniProtKB-EC"/>
</dbReference>
<dbReference type="CDD" id="cd01288">
    <property type="entry name" value="FabZ"/>
    <property type="match status" value="1"/>
</dbReference>
<reference evidence="9 10" key="1">
    <citation type="journal article" date="2023" name="ISME J.">
        <title>Cultivation and genomic characterization of novel and ubiquitous marine nitrite-oxidizing bacteria from the Nitrospirales.</title>
        <authorList>
            <person name="Mueller A.J."/>
            <person name="Daebeler A."/>
            <person name="Herbold C.W."/>
            <person name="Kirkegaard R.H."/>
            <person name="Daims H."/>
        </authorList>
    </citation>
    <scope>NUCLEOTIDE SEQUENCE [LARGE SCALE GENOMIC DNA]</scope>
    <source>
        <strain evidence="9 10">EB</strain>
    </source>
</reference>
<dbReference type="HAMAP" id="MF_00406">
    <property type="entry name" value="FabZ"/>
    <property type="match status" value="1"/>
</dbReference>
<dbReference type="NCBIfam" id="NF000582">
    <property type="entry name" value="PRK00006.1"/>
    <property type="match status" value="1"/>
</dbReference>
<proteinExistence type="inferred from homology"/>
<dbReference type="NCBIfam" id="TIGR01750">
    <property type="entry name" value="fabZ"/>
    <property type="match status" value="1"/>
</dbReference>
<dbReference type="Proteomes" id="UP001250932">
    <property type="component" value="Unassembled WGS sequence"/>
</dbReference>
<keyword evidence="6 8" id="KW-0456">Lyase</keyword>
<dbReference type="EC" id="4.2.1.59" evidence="8"/>
<dbReference type="PANTHER" id="PTHR30272">
    <property type="entry name" value="3-HYDROXYACYL-[ACYL-CARRIER-PROTEIN] DEHYDRATASE"/>
    <property type="match status" value="1"/>
</dbReference>
<comment type="subcellular location">
    <subcellularLocation>
        <location evidence="1 8">Cytoplasm</location>
    </subcellularLocation>
</comment>
<feature type="active site" evidence="8">
    <location>
        <position position="52"/>
    </location>
</feature>
<organism evidence="9 10">
    <name type="scientific">Candidatus Nitronereus thalassa</name>
    <dbReference type="NCBI Taxonomy" id="3020898"/>
    <lineage>
        <taxon>Bacteria</taxon>
        <taxon>Pseudomonadati</taxon>
        <taxon>Nitrospirota</taxon>
        <taxon>Nitrospiria</taxon>
        <taxon>Nitrospirales</taxon>
        <taxon>Nitrospiraceae</taxon>
        <taxon>Candidatus Nitronereus</taxon>
    </lineage>
</organism>
<comment type="caution">
    <text evidence="9">The sequence shown here is derived from an EMBL/GenBank/DDBJ whole genome shotgun (WGS) entry which is preliminary data.</text>
</comment>
<keyword evidence="5 8" id="KW-0443">Lipid metabolism</keyword>
<keyword evidence="3 8" id="KW-0444">Lipid biosynthesis</keyword>
<dbReference type="SUPFAM" id="SSF54637">
    <property type="entry name" value="Thioesterase/thiol ester dehydrase-isomerase"/>
    <property type="match status" value="1"/>
</dbReference>
<comment type="catalytic activity">
    <reaction evidence="8">
        <text>a (3R)-hydroxyacyl-[ACP] = a (2E)-enoyl-[ACP] + H2O</text>
        <dbReference type="Rhea" id="RHEA:13097"/>
        <dbReference type="Rhea" id="RHEA-COMP:9925"/>
        <dbReference type="Rhea" id="RHEA-COMP:9945"/>
        <dbReference type="ChEBI" id="CHEBI:15377"/>
        <dbReference type="ChEBI" id="CHEBI:78784"/>
        <dbReference type="ChEBI" id="CHEBI:78827"/>
        <dbReference type="EC" id="4.2.1.59"/>
    </reaction>
</comment>
<dbReference type="InterPro" id="IPR013114">
    <property type="entry name" value="FabA_FabZ"/>
</dbReference>
<keyword evidence="2 8" id="KW-0963">Cytoplasm</keyword>
<dbReference type="RefSeq" id="WP_313832169.1">
    <property type="nucleotide sequence ID" value="NZ_JAQOUE010000001.1"/>
</dbReference>
<protein>
    <recommendedName>
        <fullName evidence="8">3-hydroxyacyl-[acyl-carrier-protein] dehydratase FabZ</fullName>
        <ecNumber evidence="8">4.2.1.59</ecNumber>
    </recommendedName>
    <alternativeName>
        <fullName evidence="8">(3R)-hydroxymyristoyl-[acyl-carrier-protein] dehydratase</fullName>
        <shortName evidence="8">(3R)-hydroxymyristoyl-ACP dehydrase</shortName>
    </alternativeName>
    <alternativeName>
        <fullName evidence="8">Beta-hydroxyacyl-ACP dehydratase</fullName>
    </alternativeName>
</protein>
<keyword evidence="10" id="KW-1185">Reference proteome</keyword>
<dbReference type="Gene3D" id="3.10.129.10">
    <property type="entry name" value="Hotdog Thioesterase"/>
    <property type="match status" value="1"/>
</dbReference>
<evidence type="ECO:0000256" key="4">
    <source>
        <dbReference type="ARBA" id="ARBA00022556"/>
    </source>
</evidence>
<evidence type="ECO:0000256" key="1">
    <source>
        <dbReference type="ARBA" id="ARBA00004496"/>
    </source>
</evidence>
<accession>A0ABU3K611</accession>
<evidence type="ECO:0000256" key="2">
    <source>
        <dbReference type="ARBA" id="ARBA00022490"/>
    </source>
</evidence>
<evidence type="ECO:0000256" key="6">
    <source>
        <dbReference type="ARBA" id="ARBA00023239"/>
    </source>
</evidence>
<dbReference type="PANTHER" id="PTHR30272:SF1">
    <property type="entry name" value="3-HYDROXYACYL-[ACYL-CARRIER-PROTEIN] DEHYDRATASE"/>
    <property type="match status" value="1"/>
</dbReference>
<gene>
    <name evidence="8 9" type="primary">fabZ</name>
    <name evidence="9" type="ORF">PPG34_05620</name>
</gene>
<evidence type="ECO:0000256" key="3">
    <source>
        <dbReference type="ARBA" id="ARBA00022516"/>
    </source>
</evidence>
<evidence type="ECO:0000256" key="5">
    <source>
        <dbReference type="ARBA" id="ARBA00023098"/>
    </source>
</evidence>
<comment type="function">
    <text evidence="7 8">Involved in unsaturated fatty acids biosynthesis. Catalyzes the dehydration of short chain beta-hydroxyacyl-ACPs and long chain saturated and unsaturated beta-hydroxyacyl-ACPs.</text>
</comment>
<dbReference type="InterPro" id="IPR010084">
    <property type="entry name" value="FabZ"/>
</dbReference>
<dbReference type="InterPro" id="IPR029069">
    <property type="entry name" value="HotDog_dom_sf"/>
</dbReference>
<name>A0ABU3K611_9BACT</name>
<evidence type="ECO:0000256" key="8">
    <source>
        <dbReference type="HAMAP-Rule" id="MF_00406"/>
    </source>
</evidence>
<comment type="similarity">
    <text evidence="8">Belongs to the thioester dehydratase family. FabZ subfamily.</text>
</comment>
<evidence type="ECO:0000313" key="9">
    <source>
        <dbReference type="EMBL" id="MDT7041821.1"/>
    </source>
</evidence>